<dbReference type="EMBL" id="JBHLVZ010000076">
    <property type="protein sequence ID" value="MFC0388102.1"/>
    <property type="molecule type" value="Genomic_DNA"/>
</dbReference>
<reference evidence="1 2" key="1">
    <citation type="submission" date="2024-09" db="EMBL/GenBank/DDBJ databases">
        <authorList>
            <person name="Sun Q."/>
            <person name="Mori K."/>
        </authorList>
    </citation>
    <scope>NUCLEOTIDE SEQUENCE [LARGE SCALE GENOMIC DNA]</scope>
    <source>
        <strain evidence="1 2">CCM 7468</strain>
    </source>
</reference>
<gene>
    <name evidence="1" type="ORF">ACFFIC_21530</name>
</gene>
<keyword evidence="2" id="KW-1185">Reference proteome</keyword>
<name>A0ABV6IXR1_9PROT</name>
<organism evidence="1 2">
    <name type="scientific">Muricoccus vinaceus</name>
    <dbReference type="NCBI Taxonomy" id="424704"/>
    <lineage>
        <taxon>Bacteria</taxon>
        <taxon>Pseudomonadati</taxon>
        <taxon>Pseudomonadota</taxon>
        <taxon>Alphaproteobacteria</taxon>
        <taxon>Acetobacterales</taxon>
        <taxon>Roseomonadaceae</taxon>
        <taxon>Muricoccus</taxon>
    </lineage>
</organism>
<protein>
    <submittedName>
        <fullName evidence="1">Uncharacterized protein</fullName>
    </submittedName>
</protein>
<dbReference type="RefSeq" id="WP_377054197.1">
    <property type="nucleotide sequence ID" value="NZ_JBHLVZ010000076.1"/>
</dbReference>
<sequence>MFPNPFRPARTALLGLHAAGVVATHIMAGAVLGALGVAAVAAMVGKRVAEAQQHPPLGDRSLSE</sequence>
<comment type="caution">
    <text evidence="1">The sequence shown here is derived from an EMBL/GenBank/DDBJ whole genome shotgun (WGS) entry which is preliminary data.</text>
</comment>
<dbReference type="Proteomes" id="UP001589789">
    <property type="component" value="Unassembled WGS sequence"/>
</dbReference>
<evidence type="ECO:0000313" key="1">
    <source>
        <dbReference type="EMBL" id="MFC0388102.1"/>
    </source>
</evidence>
<proteinExistence type="predicted"/>
<evidence type="ECO:0000313" key="2">
    <source>
        <dbReference type="Proteomes" id="UP001589789"/>
    </source>
</evidence>
<accession>A0ABV6IXR1</accession>